<comment type="caution">
    <text evidence="2">The sequence shown here is derived from an EMBL/GenBank/DDBJ whole genome shotgun (WGS) entry which is preliminary data.</text>
</comment>
<evidence type="ECO:0000259" key="1">
    <source>
        <dbReference type="Pfam" id="PF11796"/>
    </source>
</evidence>
<sequence>MKAPRPHNAEQRRELWESCGVVLDDLAGRALVLNLPAHGEGLGEWLTGAARHGTPFHISLQ</sequence>
<gene>
    <name evidence="2" type="ORF">CLV72_1011142</name>
</gene>
<reference evidence="2 3" key="1">
    <citation type="submission" date="2018-03" db="EMBL/GenBank/DDBJ databases">
        <title>Genomic Encyclopedia of Archaeal and Bacterial Type Strains, Phase II (KMG-II): from individual species to whole genera.</title>
        <authorList>
            <person name="Goeker M."/>
        </authorList>
    </citation>
    <scope>NUCLEOTIDE SEQUENCE [LARGE SCALE GENOMIC DNA]</scope>
    <source>
        <strain evidence="2 3">DSM 45601</strain>
    </source>
</reference>
<protein>
    <submittedName>
        <fullName evidence="2">Uncharacterized protein DUF3323</fullName>
    </submittedName>
</protein>
<name>A0A2T0QF78_9ACTN</name>
<dbReference type="AlphaFoldDB" id="A0A2T0QF78"/>
<dbReference type="Proteomes" id="UP000237846">
    <property type="component" value="Unassembled WGS sequence"/>
</dbReference>
<dbReference type="EMBL" id="PVZC01000001">
    <property type="protein sequence ID" value="PRY02540.1"/>
    <property type="molecule type" value="Genomic_DNA"/>
</dbReference>
<dbReference type="InterPro" id="IPR024466">
    <property type="entry name" value="CHP02679_N"/>
</dbReference>
<accession>A0A2T0QF78</accession>
<keyword evidence="3" id="KW-1185">Reference proteome</keyword>
<dbReference type="Pfam" id="PF11796">
    <property type="entry name" value="DUF3323"/>
    <property type="match status" value="1"/>
</dbReference>
<proteinExistence type="predicted"/>
<organism evidence="2 3">
    <name type="scientific">Allonocardiopsis opalescens</name>
    <dbReference type="NCBI Taxonomy" id="1144618"/>
    <lineage>
        <taxon>Bacteria</taxon>
        <taxon>Bacillati</taxon>
        <taxon>Actinomycetota</taxon>
        <taxon>Actinomycetes</taxon>
        <taxon>Streptosporangiales</taxon>
        <taxon>Allonocardiopsis</taxon>
    </lineage>
</organism>
<evidence type="ECO:0000313" key="2">
    <source>
        <dbReference type="EMBL" id="PRY02540.1"/>
    </source>
</evidence>
<evidence type="ECO:0000313" key="3">
    <source>
        <dbReference type="Proteomes" id="UP000237846"/>
    </source>
</evidence>
<feature type="domain" description="Conserved hypothetical protein CHP02679 N terminus" evidence="1">
    <location>
        <begin position="3"/>
        <end position="37"/>
    </location>
</feature>